<gene>
    <name evidence="2" type="ORF">MJG50_15475</name>
</gene>
<proteinExistence type="predicted"/>
<name>A0AAW5E295_9BACI</name>
<dbReference type="PROSITE" id="PS51257">
    <property type="entry name" value="PROKAR_LIPOPROTEIN"/>
    <property type="match status" value="1"/>
</dbReference>
<dbReference type="AlphaFoldDB" id="A0AAW5E295"/>
<dbReference type="RefSeq" id="WP_240256655.1">
    <property type="nucleotide sequence ID" value="NZ_JAKTTI010000026.1"/>
</dbReference>
<sequence length="201" mass="22204">MKRIFVILLLALSIFTLSACNNKNSKSNTISVVELTERENAILSITSDESFVFDFNIDSEYKEASVWIEKYETGKLVNDKISQITSQIEGNGSIIFTTSKIDNNEKHLAFNIGLSSSGSTGSTNGLDTISDGKVNMSAVWGTFQGENTSIDGQVVLASICYSKNESVMNSISTKFYQDAESHLNELAEYDVVYLIKTEFLK</sequence>
<evidence type="ECO:0000256" key="1">
    <source>
        <dbReference type="SAM" id="SignalP"/>
    </source>
</evidence>
<evidence type="ECO:0000313" key="2">
    <source>
        <dbReference type="EMBL" id="MCH1626738.1"/>
    </source>
</evidence>
<keyword evidence="1" id="KW-0732">Signal</keyword>
<comment type="caution">
    <text evidence="2">The sequence shown here is derived from an EMBL/GenBank/DDBJ whole genome shotgun (WGS) entry which is preliminary data.</text>
</comment>
<reference evidence="2" key="1">
    <citation type="submission" date="2022-02" db="EMBL/GenBank/DDBJ databases">
        <title>Fredinandcohnia quinoae sp. nov. isolated from Chenopodium quinoa seeds.</title>
        <authorList>
            <person name="Saati-Santamaria Z."/>
            <person name="Flores-Felix J.D."/>
            <person name="Igual J.M."/>
            <person name="Velazquez E."/>
            <person name="Garcia-Fraile P."/>
            <person name="Martinez-Molina E."/>
        </authorList>
    </citation>
    <scope>NUCLEOTIDE SEQUENCE</scope>
    <source>
        <strain evidence="2">SECRCQ15</strain>
    </source>
</reference>
<feature type="signal peptide" evidence="1">
    <location>
        <begin position="1"/>
        <end position="19"/>
    </location>
</feature>
<keyword evidence="3" id="KW-1185">Reference proteome</keyword>
<organism evidence="2 3">
    <name type="scientific">Fredinandcohnia quinoae</name>
    <dbReference type="NCBI Taxonomy" id="2918902"/>
    <lineage>
        <taxon>Bacteria</taxon>
        <taxon>Bacillati</taxon>
        <taxon>Bacillota</taxon>
        <taxon>Bacilli</taxon>
        <taxon>Bacillales</taxon>
        <taxon>Bacillaceae</taxon>
        <taxon>Fredinandcohnia</taxon>
    </lineage>
</organism>
<accession>A0AAW5E295</accession>
<protein>
    <submittedName>
        <fullName evidence="2">Uncharacterized protein</fullName>
    </submittedName>
</protein>
<dbReference type="EMBL" id="JAKTTI010000026">
    <property type="protein sequence ID" value="MCH1626738.1"/>
    <property type="molecule type" value="Genomic_DNA"/>
</dbReference>
<feature type="chain" id="PRO_5043767259" evidence="1">
    <location>
        <begin position="20"/>
        <end position="201"/>
    </location>
</feature>
<evidence type="ECO:0000313" key="3">
    <source>
        <dbReference type="Proteomes" id="UP001431131"/>
    </source>
</evidence>
<dbReference type="Proteomes" id="UP001431131">
    <property type="component" value="Unassembled WGS sequence"/>
</dbReference>